<feature type="region of interest" description="Disordered" evidence="1">
    <location>
        <begin position="59"/>
        <end position="82"/>
    </location>
</feature>
<dbReference type="AlphaFoldDB" id="A0A4C1VFP9"/>
<feature type="compositionally biased region" description="Basic and acidic residues" evidence="1">
    <location>
        <begin position="59"/>
        <end position="68"/>
    </location>
</feature>
<feature type="chain" id="PRO_5020030581" evidence="2">
    <location>
        <begin position="30"/>
        <end position="131"/>
    </location>
</feature>
<keyword evidence="2" id="KW-0732">Signal</keyword>
<protein>
    <submittedName>
        <fullName evidence="3">Uncharacterized protein</fullName>
    </submittedName>
</protein>
<sequence length="131" mass="13905">MALNLSHVKPLTLCLVGIILVGKVVISSASVDDFRSQALQCEIKNLWCRCLNTYLGGKRASESLESRRSPPPMNIRTPEKSSVGCRPLGGSRISNSGVIGLMKGERGSGGDSALVKWVKCDAFESLAAGSI</sequence>
<keyword evidence="4" id="KW-1185">Reference proteome</keyword>
<evidence type="ECO:0000313" key="4">
    <source>
        <dbReference type="Proteomes" id="UP000299102"/>
    </source>
</evidence>
<evidence type="ECO:0000256" key="1">
    <source>
        <dbReference type="SAM" id="MobiDB-lite"/>
    </source>
</evidence>
<name>A0A4C1VFP9_EUMVA</name>
<proteinExistence type="predicted"/>
<organism evidence="3 4">
    <name type="scientific">Eumeta variegata</name>
    <name type="common">Bagworm moth</name>
    <name type="synonym">Eumeta japonica</name>
    <dbReference type="NCBI Taxonomy" id="151549"/>
    <lineage>
        <taxon>Eukaryota</taxon>
        <taxon>Metazoa</taxon>
        <taxon>Ecdysozoa</taxon>
        <taxon>Arthropoda</taxon>
        <taxon>Hexapoda</taxon>
        <taxon>Insecta</taxon>
        <taxon>Pterygota</taxon>
        <taxon>Neoptera</taxon>
        <taxon>Endopterygota</taxon>
        <taxon>Lepidoptera</taxon>
        <taxon>Glossata</taxon>
        <taxon>Ditrysia</taxon>
        <taxon>Tineoidea</taxon>
        <taxon>Psychidae</taxon>
        <taxon>Oiketicinae</taxon>
        <taxon>Eumeta</taxon>
    </lineage>
</organism>
<evidence type="ECO:0000256" key="2">
    <source>
        <dbReference type="SAM" id="SignalP"/>
    </source>
</evidence>
<comment type="caution">
    <text evidence="3">The sequence shown here is derived from an EMBL/GenBank/DDBJ whole genome shotgun (WGS) entry which is preliminary data.</text>
</comment>
<dbReference type="EMBL" id="BGZK01000323">
    <property type="protein sequence ID" value="GBP36804.1"/>
    <property type="molecule type" value="Genomic_DNA"/>
</dbReference>
<reference evidence="3 4" key="1">
    <citation type="journal article" date="2019" name="Commun. Biol.">
        <title>The bagworm genome reveals a unique fibroin gene that provides high tensile strength.</title>
        <authorList>
            <person name="Kono N."/>
            <person name="Nakamura H."/>
            <person name="Ohtoshi R."/>
            <person name="Tomita M."/>
            <person name="Numata K."/>
            <person name="Arakawa K."/>
        </authorList>
    </citation>
    <scope>NUCLEOTIDE SEQUENCE [LARGE SCALE GENOMIC DNA]</scope>
</reference>
<feature type="signal peptide" evidence="2">
    <location>
        <begin position="1"/>
        <end position="29"/>
    </location>
</feature>
<accession>A0A4C1VFP9</accession>
<dbReference type="Proteomes" id="UP000299102">
    <property type="component" value="Unassembled WGS sequence"/>
</dbReference>
<evidence type="ECO:0000313" key="3">
    <source>
        <dbReference type="EMBL" id="GBP36804.1"/>
    </source>
</evidence>
<gene>
    <name evidence="3" type="ORF">EVAR_28145_1</name>
</gene>